<feature type="compositionally biased region" description="Basic and acidic residues" evidence="1">
    <location>
        <begin position="292"/>
        <end position="304"/>
    </location>
</feature>
<proteinExistence type="predicted"/>
<comment type="caution">
    <text evidence="2">The sequence shown here is derived from an EMBL/GenBank/DDBJ whole genome shotgun (WGS) entry which is preliminary data.</text>
</comment>
<organism evidence="2 3">
    <name type="scientific">Pycnoporus cinnabarinus</name>
    <name type="common">Cinnabar-red polypore</name>
    <name type="synonym">Trametes cinnabarina</name>
    <dbReference type="NCBI Taxonomy" id="5643"/>
    <lineage>
        <taxon>Eukaryota</taxon>
        <taxon>Fungi</taxon>
        <taxon>Dikarya</taxon>
        <taxon>Basidiomycota</taxon>
        <taxon>Agaricomycotina</taxon>
        <taxon>Agaricomycetes</taxon>
        <taxon>Polyporales</taxon>
        <taxon>Polyporaceae</taxon>
        <taxon>Trametes</taxon>
    </lineage>
</organism>
<dbReference type="OrthoDB" id="3367070at2759"/>
<feature type="region of interest" description="Disordered" evidence="1">
    <location>
        <begin position="390"/>
        <end position="451"/>
    </location>
</feature>
<dbReference type="AlphaFoldDB" id="A0A060SV30"/>
<feature type="region of interest" description="Disordered" evidence="1">
    <location>
        <begin position="123"/>
        <end position="161"/>
    </location>
</feature>
<reference evidence="2" key="1">
    <citation type="submission" date="2014-01" db="EMBL/GenBank/DDBJ databases">
        <title>The genome of the white-rot fungus Pycnoporus cinnabarinus: a basidiomycete model with a versatile arsenal for lignocellulosic biomass breakdown.</title>
        <authorList>
            <person name="Levasseur A."/>
            <person name="Lomascolo A."/>
            <person name="Ruiz-Duenas F.J."/>
            <person name="Uzan E."/>
            <person name="Piumi F."/>
            <person name="Kues U."/>
            <person name="Ram A.F.J."/>
            <person name="Murat C."/>
            <person name="Haon M."/>
            <person name="Benoit I."/>
            <person name="Arfi Y."/>
            <person name="Chevret D."/>
            <person name="Drula E."/>
            <person name="Kwon M.J."/>
            <person name="Gouret P."/>
            <person name="Lesage-Meessen L."/>
            <person name="Lombard V."/>
            <person name="Mariette J."/>
            <person name="Noirot C."/>
            <person name="Park J."/>
            <person name="Patyshakuliyeva A."/>
            <person name="Wieneger R.A.B."/>
            <person name="Wosten H.A.B."/>
            <person name="Martin F."/>
            <person name="Coutinho P.M."/>
            <person name="de Vries R."/>
            <person name="Martinez A.T."/>
            <person name="Klopp C."/>
            <person name="Pontarotti P."/>
            <person name="Henrissat B."/>
            <person name="Record E."/>
        </authorList>
    </citation>
    <scope>NUCLEOTIDE SEQUENCE [LARGE SCALE GENOMIC DNA]</scope>
    <source>
        <strain evidence="2">BRFM137</strain>
    </source>
</reference>
<dbReference type="EMBL" id="CCBP010000336">
    <property type="protein sequence ID" value="CDO76084.1"/>
    <property type="molecule type" value="Genomic_DNA"/>
</dbReference>
<evidence type="ECO:0000313" key="3">
    <source>
        <dbReference type="Proteomes" id="UP000029665"/>
    </source>
</evidence>
<feature type="region of interest" description="Disordered" evidence="1">
    <location>
        <begin position="51"/>
        <end position="88"/>
    </location>
</feature>
<feature type="compositionally biased region" description="Polar residues" evidence="1">
    <location>
        <begin position="415"/>
        <end position="429"/>
    </location>
</feature>
<feature type="compositionally biased region" description="Polar residues" evidence="1">
    <location>
        <begin position="308"/>
        <end position="322"/>
    </location>
</feature>
<dbReference type="STRING" id="5643.A0A060SV30"/>
<protein>
    <submittedName>
        <fullName evidence="2">Uncharacterized protein</fullName>
    </submittedName>
</protein>
<feature type="compositionally biased region" description="Polar residues" evidence="1">
    <location>
        <begin position="65"/>
        <end position="88"/>
    </location>
</feature>
<feature type="region of interest" description="Disordered" evidence="1">
    <location>
        <begin position="183"/>
        <end position="212"/>
    </location>
</feature>
<accession>A0A060SV30</accession>
<keyword evidence="3" id="KW-1185">Reference proteome</keyword>
<sequence>MSGSRSSADVITVTLAQRLNELATANSEGLLSDDEYRLLRQNLFERFASGSSVPTEEPLVPMSKLAQSTAEPRNSTSHQRRPSSNFHVQTSSLRAASIQSKKSFTATVTGLLRRATSRRIVSASADANGGDGMSVYSMASSPPERSTLPRRLSKQTSDISLHSEISSSRISQSYHRRTVIGSHTFSATDPGPTRARTRSGSKAPPPSAFPGVHKASDPYTHISPGDIPDDDTVESVQDIKHQIELVEAEGRRLLDAFNGLELSTLTRKQRKPPVIPPIPSHGSLSDPTWLNGDRRSIRGGKDSDALSYKSNGSGRTTMSMKRSPSVGGKMRTVNSVGTLVSQHAVMRKGSFSSVSSRGRAAPPSLPNLANHLGLGSSSSVNLARSTGHLPLETVEETEGNPPQRRTVRKRDSRWTETASMGSSNPISPVTRSDAGSTGTGGRRGAAAQLDDEELVSMEAELADIRRRRAEVTARYESRLEYLRARLKGAELREKVLRK</sequence>
<dbReference type="Proteomes" id="UP000029665">
    <property type="component" value="Unassembled WGS sequence"/>
</dbReference>
<evidence type="ECO:0000313" key="2">
    <source>
        <dbReference type="EMBL" id="CDO76084.1"/>
    </source>
</evidence>
<feature type="region of interest" description="Disordered" evidence="1">
    <location>
        <begin position="350"/>
        <end position="372"/>
    </location>
</feature>
<dbReference type="OMA" id="DGMEDIW"/>
<name>A0A060SV30_PYCCI</name>
<dbReference type="HOGENOM" id="CLU_024697_0_0_1"/>
<gene>
    <name evidence="2" type="ORF">BN946_scf184649.g10</name>
</gene>
<feature type="region of interest" description="Disordered" evidence="1">
    <location>
        <begin position="268"/>
        <end position="331"/>
    </location>
</feature>
<evidence type="ECO:0000256" key="1">
    <source>
        <dbReference type="SAM" id="MobiDB-lite"/>
    </source>
</evidence>